<evidence type="ECO:0000256" key="1">
    <source>
        <dbReference type="ARBA" id="ARBA00005696"/>
    </source>
</evidence>
<accession>A0A2M4CJ12</accession>
<proteinExistence type="inferred from homology"/>
<evidence type="ECO:0000256" key="2">
    <source>
        <dbReference type="ARBA" id="ARBA00021099"/>
    </source>
</evidence>
<keyword evidence="4" id="KW-0833">Ubl conjugation pathway</keyword>
<comment type="similarity">
    <text evidence="1">Belongs to the ATG10 family.</text>
</comment>
<dbReference type="Gene3D" id="3.30.1460.50">
    <property type="match status" value="1"/>
</dbReference>
<dbReference type="InterPro" id="IPR007135">
    <property type="entry name" value="Atg3/Atg10"/>
</dbReference>
<name>A0A2M4CJ12_ANODA</name>
<evidence type="ECO:0000256" key="5">
    <source>
        <dbReference type="ARBA" id="ARBA00023006"/>
    </source>
</evidence>
<dbReference type="EMBL" id="GGFL01001158">
    <property type="protein sequence ID" value="MBW65336.1"/>
    <property type="molecule type" value="Transcribed_RNA"/>
</dbReference>
<reference evidence="7" key="1">
    <citation type="submission" date="2018-01" db="EMBL/GenBank/DDBJ databases">
        <title>An insight into the sialome of Amazonian anophelines.</title>
        <authorList>
            <person name="Ribeiro J.M."/>
            <person name="Scarpassa V."/>
            <person name="Calvo E."/>
        </authorList>
    </citation>
    <scope>NUCLEOTIDE SEQUENCE</scope>
</reference>
<evidence type="ECO:0000256" key="4">
    <source>
        <dbReference type="ARBA" id="ARBA00022786"/>
    </source>
</evidence>
<dbReference type="GO" id="GO:0005829">
    <property type="term" value="C:cytosol"/>
    <property type="evidence" value="ECO:0007669"/>
    <property type="project" value="TreeGrafter"/>
</dbReference>
<dbReference type="GO" id="GO:0000422">
    <property type="term" value="P:autophagy of mitochondrion"/>
    <property type="evidence" value="ECO:0007669"/>
    <property type="project" value="TreeGrafter"/>
</dbReference>
<dbReference type="PANTHER" id="PTHR14957:SF1">
    <property type="entry name" value="UBIQUITIN-LIKE-CONJUGATING ENZYME ATG10"/>
    <property type="match status" value="1"/>
</dbReference>
<protein>
    <recommendedName>
        <fullName evidence="2">Ubiquitin-like-conjugating enzyme ATG10</fullName>
    </recommendedName>
    <alternativeName>
        <fullName evidence="6">Autophagy-related protein 10</fullName>
    </alternativeName>
</protein>
<dbReference type="PANTHER" id="PTHR14957">
    <property type="entry name" value="UBIQUITIN-LIKE-CONJUGATING ENZYME ATG10"/>
    <property type="match status" value="1"/>
</dbReference>
<dbReference type="GO" id="GO:0061651">
    <property type="term" value="F:Atg12 conjugating enzyme activity"/>
    <property type="evidence" value="ECO:0007669"/>
    <property type="project" value="TreeGrafter"/>
</dbReference>
<dbReference type="AlphaFoldDB" id="A0A2M4CJ12"/>
<keyword evidence="3" id="KW-0808">Transferase</keyword>
<sequence>MLQSEFVKHCLKFVEISQELNDNWEIVSTPNCEDYLRTTKLFRRKETICEQEELHDEIPGLEHNDPSSAVVSTMLKDEVYMIEYHVVYSFSYQVPVLYLNIQDSRGKILNLHSAWKLLEAFKGFGSKGIYQAVTQTEHPILYRPYLCIHPCKTQDIFDSLPSTKQPIVTFLSTYGPLVKLDIDPRYGLK</sequence>
<evidence type="ECO:0000256" key="6">
    <source>
        <dbReference type="ARBA" id="ARBA00029833"/>
    </source>
</evidence>
<organism evidence="7">
    <name type="scientific">Anopheles darlingi</name>
    <name type="common">Mosquito</name>
    <dbReference type="NCBI Taxonomy" id="43151"/>
    <lineage>
        <taxon>Eukaryota</taxon>
        <taxon>Metazoa</taxon>
        <taxon>Ecdysozoa</taxon>
        <taxon>Arthropoda</taxon>
        <taxon>Hexapoda</taxon>
        <taxon>Insecta</taxon>
        <taxon>Pterygota</taxon>
        <taxon>Neoptera</taxon>
        <taxon>Endopterygota</taxon>
        <taxon>Diptera</taxon>
        <taxon>Nematocera</taxon>
        <taxon>Culicoidea</taxon>
        <taxon>Culicidae</taxon>
        <taxon>Anophelinae</taxon>
        <taxon>Anopheles</taxon>
    </lineage>
</organism>
<evidence type="ECO:0000313" key="7">
    <source>
        <dbReference type="EMBL" id="MBW65336.1"/>
    </source>
</evidence>
<dbReference type="Pfam" id="PF03987">
    <property type="entry name" value="Autophagy_act_C"/>
    <property type="match status" value="1"/>
</dbReference>
<evidence type="ECO:0000256" key="3">
    <source>
        <dbReference type="ARBA" id="ARBA00022679"/>
    </source>
</evidence>
<keyword evidence="5" id="KW-0072">Autophagy</keyword>
<dbReference type="VEuPathDB" id="VectorBase:ADAR2_007165"/>
<dbReference type="GO" id="GO:0032446">
    <property type="term" value="P:protein modification by small protein conjugation"/>
    <property type="evidence" value="ECO:0007669"/>
    <property type="project" value="TreeGrafter"/>
</dbReference>
<dbReference type="GO" id="GO:0000045">
    <property type="term" value="P:autophagosome assembly"/>
    <property type="evidence" value="ECO:0007669"/>
    <property type="project" value="TreeGrafter"/>
</dbReference>